<dbReference type="SUPFAM" id="SSF117892">
    <property type="entry name" value="Band 7/SPFH domain"/>
    <property type="match status" value="1"/>
</dbReference>
<protein>
    <submittedName>
        <fullName evidence="6">SPFH domain-containing protein</fullName>
    </submittedName>
</protein>
<evidence type="ECO:0000256" key="2">
    <source>
        <dbReference type="ARBA" id="ARBA00008164"/>
    </source>
</evidence>
<dbReference type="InterPro" id="IPR036013">
    <property type="entry name" value="Band_7/SPFH_dom_sf"/>
</dbReference>
<dbReference type="GO" id="GO:0005886">
    <property type="term" value="C:plasma membrane"/>
    <property type="evidence" value="ECO:0007669"/>
    <property type="project" value="InterPro"/>
</dbReference>
<feature type="domain" description="Band 7" evidence="5">
    <location>
        <begin position="68"/>
        <end position="229"/>
    </location>
</feature>
<dbReference type="PRINTS" id="PR00721">
    <property type="entry name" value="STOMATIN"/>
</dbReference>
<evidence type="ECO:0000313" key="6">
    <source>
        <dbReference type="EMBL" id="HIH10462.1"/>
    </source>
</evidence>
<evidence type="ECO:0000256" key="4">
    <source>
        <dbReference type="SAM" id="Phobius"/>
    </source>
</evidence>
<dbReference type="InterPro" id="IPR001107">
    <property type="entry name" value="Band_7"/>
</dbReference>
<feature type="transmembrane region" description="Helical" evidence="4">
    <location>
        <begin position="44"/>
        <end position="64"/>
    </location>
</feature>
<dbReference type="Gene3D" id="3.30.479.30">
    <property type="entry name" value="Band 7 domain"/>
    <property type="match status" value="1"/>
</dbReference>
<gene>
    <name evidence="6" type="ORF">HA254_07400</name>
</gene>
<keyword evidence="4" id="KW-0472">Membrane</keyword>
<name>A0A7J4IY67_9ARCH</name>
<dbReference type="InterPro" id="IPR043202">
    <property type="entry name" value="Band-7_stomatin-like"/>
</dbReference>
<proteinExistence type="inferred from homology"/>
<evidence type="ECO:0000256" key="3">
    <source>
        <dbReference type="SAM" id="Coils"/>
    </source>
</evidence>
<keyword evidence="3" id="KW-0175">Coiled coil</keyword>
<evidence type="ECO:0000256" key="1">
    <source>
        <dbReference type="ARBA" id="ARBA00004167"/>
    </source>
</evidence>
<reference evidence="7" key="1">
    <citation type="journal article" date="2020" name="bioRxiv">
        <title>A rank-normalized archaeal taxonomy based on genome phylogeny resolves widespread incomplete and uneven classifications.</title>
        <authorList>
            <person name="Rinke C."/>
            <person name="Chuvochina M."/>
            <person name="Mussig A.J."/>
            <person name="Chaumeil P.-A."/>
            <person name="Waite D.W."/>
            <person name="Whitman W.B."/>
            <person name="Parks D.H."/>
            <person name="Hugenholtz P."/>
        </authorList>
    </citation>
    <scope>NUCLEOTIDE SEQUENCE [LARGE SCALE GENOMIC DNA]</scope>
</reference>
<organism evidence="6 7">
    <name type="scientific">Candidatus Iainarchaeum sp</name>
    <dbReference type="NCBI Taxonomy" id="3101447"/>
    <lineage>
        <taxon>Archaea</taxon>
        <taxon>Candidatus Iainarchaeota</taxon>
        <taxon>Candidatus Iainarchaeia</taxon>
        <taxon>Candidatus Iainarchaeales</taxon>
        <taxon>Candidatus Iainarchaeaceae</taxon>
        <taxon>Candidatus Iainarchaeum</taxon>
    </lineage>
</organism>
<feature type="coiled-coil region" evidence="3">
    <location>
        <begin position="222"/>
        <end position="262"/>
    </location>
</feature>
<keyword evidence="4" id="KW-1133">Transmembrane helix</keyword>
<comment type="similarity">
    <text evidence="2">Belongs to the band 7/mec-2 family.</text>
</comment>
<keyword evidence="4" id="KW-0812">Transmembrane</keyword>
<dbReference type="FunFam" id="3.30.479.30:FF:000004">
    <property type="entry name" value="Putative membrane protease family, stomatin"/>
    <property type="match status" value="1"/>
</dbReference>
<dbReference type="Pfam" id="PF01145">
    <property type="entry name" value="Band_7"/>
    <property type="match status" value="1"/>
</dbReference>
<evidence type="ECO:0000259" key="5">
    <source>
        <dbReference type="SMART" id="SM00244"/>
    </source>
</evidence>
<dbReference type="PANTHER" id="PTHR10264">
    <property type="entry name" value="BAND 7 PROTEIN-RELATED"/>
    <property type="match status" value="1"/>
</dbReference>
<dbReference type="Proteomes" id="UP000565078">
    <property type="component" value="Unassembled WGS sequence"/>
</dbReference>
<dbReference type="GO" id="GO:0098552">
    <property type="term" value="C:side of membrane"/>
    <property type="evidence" value="ECO:0007669"/>
    <property type="project" value="UniProtKB-ARBA"/>
</dbReference>
<dbReference type="InterPro" id="IPR001972">
    <property type="entry name" value="Stomatin_HflK_fam"/>
</dbReference>
<dbReference type="SMART" id="SM00244">
    <property type="entry name" value="PHB"/>
    <property type="match status" value="1"/>
</dbReference>
<dbReference type="PANTHER" id="PTHR10264:SF19">
    <property type="entry name" value="AT06885P-RELATED"/>
    <property type="match status" value="1"/>
</dbReference>
<comment type="subcellular location">
    <subcellularLocation>
        <location evidence="1">Membrane</location>
        <topology evidence="1">Single-pass membrane protein</topology>
    </subcellularLocation>
</comment>
<accession>A0A7J4IY67</accession>
<evidence type="ECO:0000313" key="7">
    <source>
        <dbReference type="Proteomes" id="UP000565078"/>
    </source>
</evidence>
<dbReference type="AlphaFoldDB" id="A0A7J4IY67"/>
<feature type="transmembrane region" description="Helical" evidence="4">
    <location>
        <begin position="21"/>
        <end position="38"/>
    </location>
</feature>
<dbReference type="EMBL" id="DUGC01000116">
    <property type="protein sequence ID" value="HIH10462.1"/>
    <property type="molecule type" value="Genomic_DNA"/>
</dbReference>
<sequence>MSDHESHGPHSAGKDNEFKRSLFVVLVVFLALSAIVVFRSAQAILNNPLVVAFFLFILVFFYLVSRYDYLLQLKEYKRAVIFRFGKVNRVGGPGWAIVFPPFETHEVVELRTQTIDIPKQDVVTKDNIEVMVDAAAYIHVRKDNASVINSVTQVEDYVKAVETFVMAQIRAESGKLELSELIYKIDELDKSLKKELEKLATSWGVGVENVVIQDIQIPKAVLDAMHEQKAAVQKRLARLENAQAQQAEILAVKEAAQQLNDKVLAYYYIRALEKLGEGKSTKIIFPMELTNLAKALTGRQSLGPDELEDLMKRYEPVVKALAGKDGKKK</sequence>
<comment type="caution">
    <text evidence="6">The sequence shown here is derived from an EMBL/GenBank/DDBJ whole genome shotgun (WGS) entry which is preliminary data.</text>
</comment>